<dbReference type="RefSeq" id="WP_213308005.1">
    <property type="nucleotide sequence ID" value="NZ_JAGYVZ010000048.1"/>
</dbReference>
<organism evidence="4 5">
    <name type="scientific">Flavobacterium psychroterrae</name>
    <dbReference type="NCBI Taxonomy" id="2133767"/>
    <lineage>
        <taxon>Bacteria</taxon>
        <taxon>Pseudomonadati</taxon>
        <taxon>Bacteroidota</taxon>
        <taxon>Flavobacteriia</taxon>
        <taxon>Flavobacteriales</taxon>
        <taxon>Flavobacteriaceae</taxon>
        <taxon>Flavobacterium</taxon>
    </lineage>
</organism>
<feature type="domain" description="Abortive infection phage resistance protein N-terminal" evidence="3">
    <location>
        <begin position="46"/>
        <end position="157"/>
    </location>
</feature>
<gene>
    <name evidence="4" type="ORF">KHA90_24375</name>
</gene>
<dbReference type="Pfam" id="PF10592">
    <property type="entry name" value="AIPR"/>
    <property type="match status" value="1"/>
</dbReference>
<evidence type="ECO:0000259" key="3">
    <source>
        <dbReference type="Pfam" id="PF22879"/>
    </source>
</evidence>
<evidence type="ECO:0000313" key="5">
    <source>
        <dbReference type="Proteomes" id="UP000722625"/>
    </source>
</evidence>
<accession>A0ABS5PIT5</accession>
<dbReference type="Pfam" id="PF22879">
    <property type="entry name" value="AIPR_N"/>
    <property type="match status" value="1"/>
</dbReference>
<dbReference type="InterPro" id="IPR018891">
    <property type="entry name" value="AIPR_C"/>
</dbReference>
<name>A0ABS5PIT5_9FLAO</name>
<dbReference type="InterPro" id="IPR055101">
    <property type="entry name" value="AIPR_N"/>
</dbReference>
<feature type="domain" description="Abortive phage infection protein C-terminal" evidence="2">
    <location>
        <begin position="265"/>
        <end position="581"/>
    </location>
</feature>
<protein>
    <submittedName>
        <fullName evidence="4">AIPR family protein</fullName>
    </submittedName>
</protein>
<dbReference type="EMBL" id="JAGYVZ010000048">
    <property type="protein sequence ID" value="MBS7234142.1"/>
    <property type="molecule type" value="Genomic_DNA"/>
</dbReference>
<dbReference type="Proteomes" id="UP000722625">
    <property type="component" value="Unassembled WGS sequence"/>
</dbReference>
<sequence>MIIEEYFNYRSELLDQSKDDDGQLSESLLLSQVLPSMLDAKLIDSEDYNSSYFKLTDKMKINAYCVNESGERLQLFLVDESSIDLTAKKKDLQISTKASYDAQFKRGTTFINNAIKGHLNDEIQDSSPARALISQISSSNGADQFDVIEIFLISATATVSLQGSKPQPKRLEFENEGITIGYSKNKEQKSKTFLIKKRLIDLNFLYNIIISQGNREALKVDFEEMFGYSLQAIKAADENNFESYLCALPATIIAGLYKEFSGRLLEKNVRSFLQLTNSTNKGIRETIRLAPEKFVAYNNGLTITATSAEIVEELGYNKIKSLTNFQIVNGGQTTATIYFSQKDGYNIEKVKVMAKINVAKQTSEEDLEELISNISKYSNAQSRVSPVDLRSRNSQLVKIKALSESIVTPSGLKWFFERAKGEYNTMLRIAGSNKARYKKDFPNERRFSKEQLAKYYSAWGDKPYMVKKGGEKVFRYFIEEISGEGTSKKVVDINRIFYEELISKIIIFKKLESLYGQGKNSMGQLRSAVVPYSISVLYNFTDGNKKGLPFDLLKIWMNENFEDDITAFFNDLLLLMNDLIKKYSKSEDFGEYSKKIELWQSIINSDEVHNFITSDTAVKILEKYSKSKKQIDKKAKSVKEVDFQPLNNYIKIHSKTAEFYKKINSLLWDVLTDNERNKLSNIAALIQQRDNLTPDLVTFEDNIITQIRINQPEIFDIIQYQNNAVLEETFNYIVKKYNSAIDKSENIITVFEKTGVIAKHKGIKYDSVFSEIGKTLNDGFSPTTKQIYYASYYVATLPIEVAE</sequence>
<proteinExistence type="predicted"/>
<evidence type="ECO:0000259" key="2">
    <source>
        <dbReference type="Pfam" id="PF10592"/>
    </source>
</evidence>
<evidence type="ECO:0000313" key="4">
    <source>
        <dbReference type="EMBL" id="MBS7234142.1"/>
    </source>
</evidence>
<keyword evidence="5" id="KW-1185">Reference proteome</keyword>
<reference evidence="4 5" key="1">
    <citation type="journal article" date="2018" name="Int. J. Syst. Evol. Microbiol.">
        <title>Flavobacterium chryseum sp. nov. and Flavobacterium psychroterrae sp. nov., novel environmental bacteria isolated from Antarctica.</title>
        <authorList>
            <person name="Kralova S."/>
            <person name="Svec P."/>
            <person name="Busse H.J."/>
            <person name="Stankova E."/>
            <person name="Vaczi P."/>
            <person name="Sedlacek I."/>
        </authorList>
    </citation>
    <scope>NUCLEOTIDE SEQUENCE [LARGE SCALE GENOMIC DNA]</scope>
    <source>
        <strain evidence="4 5">CCM 8827</strain>
    </source>
</reference>
<evidence type="ECO:0000256" key="1">
    <source>
        <dbReference type="SAM" id="Coils"/>
    </source>
</evidence>
<keyword evidence="1" id="KW-0175">Coiled coil</keyword>
<comment type="caution">
    <text evidence="4">The sequence shown here is derived from an EMBL/GenBank/DDBJ whole genome shotgun (WGS) entry which is preliminary data.</text>
</comment>
<feature type="coiled-coil region" evidence="1">
    <location>
        <begin position="353"/>
        <end position="380"/>
    </location>
</feature>